<reference evidence="2 3" key="1">
    <citation type="submission" date="2022-01" db="EMBL/GenBank/DDBJ databases">
        <title>A chromosomal length assembly of Cordylochernes scorpioides.</title>
        <authorList>
            <person name="Zeh D."/>
            <person name="Zeh J."/>
        </authorList>
    </citation>
    <scope>NUCLEOTIDE SEQUENCE [LARGE SCALE GENOMIC DNA]</scope>
    <source>
        <strain evidence="2">IN4F17</strain>
        <tissue evidence="2">Whole Body</tissue>
    </source>
</reference>
<evidence type="ECO:0000313" key="2">
    <source>
        <dbReference type="EMBL" id="UYV71230.1"/>
    </source>
</evidence>
<feature type="domain" description="Reverse transcriptase Ty1/copia-type" evidence="1">
    <location>
        <begin position="205"/>
        <end position="286"/>
    </location>
</feature>
<evidence type="ECO:0000259" key="1">
    <source>
        <dbReference type="Pfam" id="PF07727"/>
    </source>
</evidence>
<keyword evidence="3" id="KW-1185">Reference proteome</keyword>
<feature type="domain" description="Reverse transcriptase Ty1/copia-type" evidence="1">
    <location>
        <begin position="11"/>
        <end position="186"/>
    </location>
</feature>
<dbReference type="InterPro" id="IPR013103">
    <property type="entry name" value="RVT_2"/>
</dbReference>
<protein>
    <recommendedName>
        <fullName evidence="1">Reverse transcriptase Ty1/copia-type domain-containing protein</fullName>
    </recommendedName>
</protein>
<dbReference type="SUPFAM" id="SSF56672">
    <property type="entry name" value="DNA/RNA polymerases"/>
    <property type="match status" value="1"/>
</dbReference>
<evidence type="ECO:0000313" key="3">
    <source>
        <dbReference type="Proteomes" id="UP001235939"/>
    </source>
</evidence>
<accession>A0ABY6KQU9</accession>
<proteinExistence type="predicted"/>
<organism evidence="2 3">
    <name type="scientific">Cordylochernes scorpioides</name>
    <dbReference type="NCBI Taxonomy" id="51811"/>
    <lineage>
        <taxon>Eukaryota</taxon>
        <taxon>Metazoa</taxon>
        <taxon>Ecdysozoa</taxon>
        <taxon>Arthropoda</taxon>
        <taxon>Chelicerata</taxon>
        <taxon>Arachnida</taxon>
        <taxon>Pseudoscorpiones</taxon>
        <taxon>Cheliferoidea</taxon>
        <taxon>Chernetidae</taxon>
        <taxon>Cordylochernes</taxon>
    </lineage>
</organism>
<dbReference type="Pfam" id="PF07727">
    <property type="entry name" value="RVT_2"/>
    <property type="match status" value="2"/>
</dbReference>
<dbReference type="EMBL" id="CP092870">
    <property type="protein sequence ID" value="UYV71230.1"/>
    <property type="molecule type" value="Genomic_DNA"/>
</dbReference>
<sequence length="455" mass="51886">MNEEMNFLTENDVYECTSLKSGQKPIDCKWVLKTKLNSKGEITRYKARLLAKGFVQKKGIDHEETFSPVARHDTIRTLLAIAANEDLKLMARYCFVLKLVQFDIKTAFLYGDLQDQIYIKQPEGFNNGTDLVWKLKKSLYGLKQSPRCWNQKIVNFMKERCLKESTADLCLFFRKTNDQLLIIAIYDALARHLLSKYKTIFKGFCILIAIYVDDGIIAGTNEQEIKEFLDELMFSFKITSEPLNYFLGIEIERQPDGSIFINQKAYIKRILEKFNMSQANKVGTPTDNSTVPGEAEILENVPFREAIGSLMHLSCLTRPDITFALNKVSQKLAAPTKYDWEAVKRIFKYLVGTTEYGIMYQKGHKVGVLESFSDADFAGDPETIRSTSGVVCKLAGGAISWLSQNKDQCLVEVFAVQMEDLDKLWVSCIPRPAAVRSRWRTWTSSGLLVLQDPLQ</sequence>
<dbReference type="PANTHER" id="PTHR11439:SF491">
    <property type="entry name" value="INTEGRASE CATALYTIC DOMAIN-CONTAINING PROTEIN"/>
    <property type="match status" value="1"/>
</dbReference>
<dbReference type="Proteomes" id="UP001235939">
    <property type="component" value="Chromosome 08"/>
</dbReference>
<dbReference type="PANTHER" id="PTHR11439">
    <property type="entry name" value="GAG-POL-RELATED RETROTRANSPOSON"/>
    <property type="match status" value="1"/>
</dbReference>
<dbReference type="InterPro" id="IPR043502">
    <property type="entry name" value="DNA/RNA_pol_sf"/>
</dbReference>
<gene>
    <name evidence="2" type="ORF">LAZ67_8002295</name>
</gene>
<name>A0ABY6KQU9_9ARAC</name>